<protein>
    <submittedName>
        <fullName evidence="3">Uncharacterized protein</fullName>
    </submittedName>
</protein>
<evidence type="ECO:0000256" key="2">
    <source>
        <dbReference type="SAM" id="MobiDB-lite"/>
    </source>
</evidence>
<proteinExistence type="predicted"/>
<organism evidence="3">
    <name type="scientific">Chromera velia CCMP2878</name>
    <dbReference type="NCBI Taxonomy" id="1169474"/>
    <lineage>
        <taxon>Eukaryota</taxon>
        <taxon>Sar</taxon>
        <taxon>Alveolata</taxon>
        <taxon>Colpodellida</taxon>
        <taxon>Chromeraceae</taxon>
        <taxon>Chromera</taxon>
    </lineage>
</organism>
<feature type="coiled-coil region" evidence="1">
    <location>
        <begin position="68"/>
        <end position="120"/>
    </location>
</feature>
<name>A0A0G4FMX3_9ALVE</name>
<keyword evidence="1" id="KW-0175">Coiled coil</keyword>
<sequence length="147" mass="16419">MFSSYGVITMRFFSVLFCVLLSGGAGFQFALPSSKLTRLWRPFPQKAAGFLLALPETREETLRLQSELDKVKVKIEWVEAKIERVEAALGGSTETALTSLNNQQTELQKEKNLLLQQQQVASWTTSGGGGRPEIKKAWVRVEEGEMP</sequence>
<reference evidence="3" key="1">
    <citation type="submission" date="2014-11" db="EMBL/GenBank/DDBJ databases">
        <authorList>
            <person name="Otto D Thomas"/>
            <person name="Naeem Raeece"/>
        </authorList>
    </citation>
    <scope>NUCLEOTIDE SEQUENCE</scope>
</reference>
<dbReference type="EMBL" id="CDMZ01000477">
    <property type="protein sequence ID" value="CEM15145.1"/>
    <property type="molecule type" value="Genomic_DNA"/>
</dbReference>
<dbReference type="AlphaFoldDB" id="A0A0G4FMX3"/>
<gene>
    <name evidence="3" type="ORF">Cvel_17733</name>
</gene>
<dbReference type="VEuPathDB" id="CryptoDB:Cvel_17733"/>
<accession>A0A0G4FMX3</accession>
<evidence type="ECO:0000256" key="1">
    <source>
        <dbReference type="SAM" id="Coils"/>
    </source>
</evidence>
<feature type="region of interest" description="Disordered" evidence="2">
    <location>
        <begin position="123"/>
        <end position="147"/>
    </location>
</feature>
<feature type="compositionally biased region" description="Basic and acidic residues" evidence="2">
    <location>
        <begin position="132"/>
        <end position="147"/>
    </location>
</feature>
<evidence type="ECO:0000313" key="3">
    <source>
        <dbReference type="EMBL" id="CEM15145.1"/>
    </source>
</evidence>